<keyword evidence="1 2" id="KW-0456">Lyase</keyword>
<comment type="caution">
    <text evidence="3">The sequence shown here is derived from an EMBL/GenBank/DDBJ whole genome shotgun (WGS) entry which is preliminary data.</text>
</comment>
<dbReference type="InterPro" id="IPR013785">
    <property type="entry name" value="Aldolase_TIM"/>
</dbReference>
<protein>
    <submittedName>
        <fullName evidence="3">Dihydrodipicolinate synthase family protein</fullName>
    </submittedName>
</protein>
<evidence type="ECO:0000256" key="2">
    <source>
        <dbReference type="PIRNR" id="PIRNR001365"/>
    </source>
</evidence>
<dbReference type="Pfam" id="PF00701">
    <property type="entry name" value="DHDPS"/>
    <property type="match status" value="1"/>
</dbReference>
<keyword evidence="4" id="KW-1185">Reference proteome</keyword>
<accession>A0A418ZUG6</accession>
<organism evidence="3 4">
    <name type="scientific">Paracoccus siganidrum</name>
    <dbReference type="NCBI Taxonomy" id="1276757"/>
    <lineage>
        <taxon>Bacteria</taxon>
        <taxon>Pseudomonadati</taxon>
        <taxon>Pseudomonadota</taxon>
        <taxon>Alphaproteobacteria</taxon>
        <taxon>Rhodobacterales</taxon>
        <taxon>Paracoccaceae</taxon>
        <taxon>Paracoccus</taxon>
    </lineage>
</organism>
<dbReference type="CDD" id="cd00408">
    <property type="entry name" value="DHDPS-like"/>
    <property type="match status" value="1"/>
</dbReference>
<evidence type="ECO:0000256" key="1">
    <source>
        <dbReference type="ARBA" id="ARBA00023239"/>
    </source>
</evidence>
<dbReference type="AlphaFoldDB" id="A0A418ZUG6"/>
<dbReference type="EMBL" id="QZEW01000162">
    <property type="protein sequence ID" value="RJL01190.1"/>
    <property type="molecule type" value="Genomic_DNA"/>
</dbReference>
<evidence type="ECO:0000313" key="3">
    <source>
        <dbReference type="EMBL" id="RJL01190.1"/>
    </source>
</evidence>
<dbReference type="InterPro" id="IPR002220">
    <property type="entry name" value="DapA-like"/>
</dbReference>
<dbReference type="PANTHER" id="PTHR12128">
    <property type="entry name" value="DIHYDRODIPICOLINATE SYNTHASE"/>
    <property type="match status" value="1"/>
</dbReference>
<dbReference type="PIRSF" id="PIRSF001365">
    <property type="entry name" value="DHDPS"/>
    <property type="match status" value="1"/>
</dbReference>
<dbReference type="SMART" id="SM01130">
    <property type="entry name" value="DHDPS"/>
    <property type="match status" value="1"/>
</dbReference>
<sequence>MTPDGALDPEALSAHVAGVMATEGLDGLLLNGHAGEGVFMSRDEQVQVVRTARQTAPDARILAAVSAESTVQAGDDAQAALAAGADAIMVFAPFSWALGADPRAIIAHHRGIAEAAAGPVYLFQGSVGSFRLAYAPEVLRELLQIESVAGIKEGSWETRAYEVTRRIAREVRPDVAVMASGDEHLYACFCIGSDGSAVSLAAVLPGLIVALDRAVRAGDHPRALAIHAALFDFARLVYAAPGHMAAARLKACLAELGRIPRDTCRAPTPPVHPEERAALMAALRPCLELQP</sequence>
<name>A0A418ZUG6_9RHOB</name>
<gene>
    <name evidence="3" type="ORF">D3P05_22435</name>
</gene>
<dbReference type="SUPFAM" id="SSF51569">
    <property type="entry name" value="Aldolase"/>
    <property type="match status" value="1"/>
</dbReference>
<dbReference type="Proteomes" id="UP000283587">
    <property type="component" value="Unassembled WGS sequence"/>
</dbReference>
<reference evidence="4" key="1">
    <citation type="submission" date="2018-09" db="EMBL/GenBank/DDBJ databases">
        <title>Paracoccus onubensis nov. sp. a moderate halophilic bacterium isolated from Gruta de las Maravillas (Aracena, Spain).</title>
        <authorList>
            <person name="Jurado V."/>
            <person name="Gutierrez-Patricio S."/>
            <person name="Gonzalez-Pimentel J.L."/>
            <person name="Miller A.Z."/>
            <person name="Laiz L."/>
            <person name="Saiz-Jimenez C."/>
        </authorList>
    </citation>
    <scope>NUCLEOTIDE SEQUENCE [LARGE SCALE GENOMIC DNA]</scope>
    <source>
        <strain evidence="4">DSM 26381</strain>
    </source>
</reference>
<dbReference type="GO" id="GO:0008840">
    <property type="term" value="F:4-hydroxy-tetrahydrodipicolinate synthase activity"/>
    <property type="evidence" value="ECO:0007669"/>
    <property type="project" value="TreeGrafter"/>
</dbReference>
<dbReference type="PANTHER" id="PTHR12128:SF72">
    <property type="entry name" value="DIHYDRODIPICOLINATE SYNTHASE"/>
    <property type="match status" value="1"/>
</dbReference>
<dbReference type="Gene3D" id="3.20.20.70">
    <property type="entry name" value="Aldolase class I"/>
    <property type="match status" value="1"/>
</dbReference>
<comment type="similarity">
    <text evidence="2">Belongs to the DapA family.</text>
</comment>
<evidence type="ECO:0000313" key="4">
    <source>
        <dbReference type="Proteomes" id="UP000283587"/>
    </source>
</evidence>
<proteinExistence type="inferred from homology"/>
<dbReference type="OrthoDB" id="199953at2"/>